<accession>A0ABN1QAP9</accession>
<dbReference type="EMBL" id="BAAAHH010000002">
    <property type="protein sequence ID" value="GAA0939786.1"/>
    <property type="molecule type" value="Genomic_DNA"/>
</dbReference>
<reference evidence="4 5" key="1">
    <citation type="journal article" date="2019" name="Int. J. Syst. Evol. Microbiol.">
        <title>The Global Catalogue of Microorganisms (GCM) 10K type strain sequencing project: providing services to taxonomists for standard genome sequencing and annotation.</title>
        <authorList>
            <consortium name="The Broad Institute Genomics Platform"/>
            <consortium name="The Broad Institute Genome Sequencing Center for Infectious Disease"/>
            <person name="Wu L."/>
            <person name="Ma J."/>
        </authorList>
    </citation>
    <scope>NUCLEOTIDE SEQUENCE [LARGE SCALE GENOMIC DNA]</scope>
    <source>
        <strain evidence="4 5">JCM 10696</strain>
    </source>
</reference>
<evidence type="ECO:0000259" key="3">
    <source>
        <dbReference type="PROSITE" id="PS50977"/>
    </source>
</evidence>
<keyword evidence="1 2" id="KW-0238">DNA-binding</keyword>
<comment type="caution">
    <text evidence="4">The sequence shown here is derived from an EMBL/GenBank/DDBJ whole genome shotgun (WGS) entry which is preliminary data.</text>
</comment>
<dbReference type="RefSeq" id="WP_344236876.1">
    <property type="nucleotide sequence ID" value="NZ_BAAAHH010000002.1"/>
</dbReference>
<proteinExistence type="predicted"/>
<dbReference type="InterPro" id="IPR050109">
    <property type="entry name" value="HTH-type_TetR-like_transc_reg"/>
</dbReference>
<gene>
    <name evidence="4" type="ORF">GCM10009550_08550</name>
</gene>
<dbReference type="Proteomes" id="UP001500665">
    <property type="component" value="Unassembled WGS sequence"/>
</dbReference>
<dbReference type="Pfam" id="PF00440">
    <property type="entry name" value="TetR_N"/>
    <property type="match status" value="1"/>
</dbReference>
<keyword evidence="5" id="KW-1185">Reference proteome</keyword>
<evidence type="ECO:0000313" key="4">
    <source>
        <dbReference type="EMBL" id="GAA0939786.1"/>
    </source>
</evidence>
<dbReference type="Gene3D" id="1.10.357.10">
    <property type="entry name" value="Tetracycline Repressor, domain 2"/>
    <property type="match status" value="1"/>
</dbReference>
<feature type="domain" description="HTH tetR-type" evidence="3">
    <location>
        <begin position="16"/>
        <end position="76"/>
    </location>
</feature>
<protein>
    <submittedName>
        <fullName evidence="4">TetR/AcrR family transcriptional regulator</fullName>
    </submittedName>
</protein>
<organism evidence="4 5">
    <name type="scientific">Actinocorallia libanotica</name>
    <dbReference type="NCBI Taxonomy" id="46162"/>
    <lineage>
        <taxon>Bacteria</taxon>
        <taxon>Bacillati</taxon>
        <taxon>Actinomycetota</taxon>
        <taxon>Actinomycetes</taxon>
        <taxon>Streptosporangiales</taxon>
        <taxon>Thermomonosporaceae</taxon>
        <taxon>Actinocorallia</taxon>
    </lineage>
</organism>
<feature type="DNA-binding region" description="H-T-H motif" evidence="2">
    <location>
        <begin position="39"/>
        <end position="58"/>
    </location>
</feature>
<dbReference type="InterPro" id="IPR009057">
    <property type="entry name" value="Homeodomain-like_sf"/>
</dbReference>
<evidence type="ECO:0000256" key="1">
    <source>
        <dbReference type="ARBA" id="ARBA00023125"/>
    </source>
</evidence>
<dbReference type="SUPFAM" id="SSF46689">
    <property type="entry name" value="Homeodomain-like"/>
    <property type="match status" value="1"/>
</dbReference>
<dbReference type="PROSITE" id="PS50977">
    <property type="entry name" value="HTH_TETR_2"/>
    <property type="match status" value="1"/>
</dbReference>
<dbReference type="PANTHER" id="PTHR30055:SF226">
    <property type="entry name" value="HTH-TYPE TRANSCRIPTIONAL REGULATOR PKSA"/>
    <property type="match status" value="1"/>
</dbReference>
<dbReference type="PANTHER" id="PTHR30055">
    <property type="entry name" value="HTH-TYPE TRANSCRIPTIONAL REGULATOR RUTR"/>
    <property type="match status" value="1"/>
</dbReference>
<evidence type="ECO:0000256" key="2">
    <source>
        <dbReference type="PROSITE-ProRule" id="PRU00335"/>
    </source>
</evidence>
<dbReference type="InterPro" id="IPR001647">
    <property type="entry name" value="HTH_TetR"/>
</dbReference>
<name>A0ABN1QAP9_9ACTN</name>
<evidence type="ECO:0000313" key="5">
    <source>
        <dbReference type="Proteomes" id="UP001500665"/>
    </source>
</evidence>
<sequence length="221" mass="23678">MAKRASGARAPRMPPADRRIQILEAARRRLETTPLDDMSVESVAREAGVSPGLLFHYFGSQRGFRQAVLEAAAAELLAHVRPDPALSPAEQLHTAITTFVTYVARYPSLYRAVTRLGSGAGVSSLHRSSRSTLAGWLSAALGTAGAPATPAVTLAIAGWLAYGEEIVLSWLDDPSMEQEALVELCERGFYQLIRVALNDDDQWQCLLHAITTANPGAPSGA</sequence>